<dbReference type="Proteomes" id="UP000187209">
    <property type="component" value="Unassembled WGS sequence"/>
</dbReference>
<proteinExistence type="predicted"/>
<name>A0A1R2C886_9CILI</name>
<reference evidence="2 3" key="1">
    <citation type="submission" date="2016-11" db="EMBL/GenBank/DDBJ databases">
        <title>The macronuclear genome of Stentor coeruleus: a giant cell with tiny introns.</title>
        <authorList>
            <person name="Slabodnick M."/>
            <person name="Ruby J.G."/>
            <person name="Reiff S.B."/>
            <person name="Swart E.C."/>
            <person name="Gosai S."/>
            <person name="Prabakaran S."/>
            <person name="Witkowska E."/>
            <person name="Larue G.E."/>
            <person name="Fisher S."/>
            <person name="Freeman R.M."/>
            <person name="Gunawardena J."/>
            <person name="Chu W."/>
            <person name="Stover N.A."/>
            <person name="Gregory B.D."/>
            <person name="Nowacki M."/>
            <person name="Derisi J."/>
            <person name="Roy S.W."/>
            <person name="Marshall W.F."/>
            <person name="Sood P."/>
        </authorList>
    </citation>
    <scope>NUCLEOTIDE SEQUENCE [LARGE SCALE GENOMIC DNA]</scope>
    <source>
        <strain evidence="2">WM001</strain>
    </source>
</reference>
<evidence type="ECO:0000256" key="1">
    <source>
        <dbReference type="SAM" id="Coils"/>
    </source>
</evidence>
<evidence type="ECO:0000313" key="3">
    <source>
        <dbReference type="Proteomes" id="UP000187209"/>
    </source>
</evidence>
<dbReference type="AlphaFoldDB" id="A0A1R2C886"/>
<dbReference type="EMBL" id="MPUH01000244">
    <property type="protein sequence ID" value="OMJ85201.1"/>
    <property type="molecule type" value="Genomic_DNA"/>
</dbReference>
<dbReference type="InterPro" id="IPR011043">
    <property type="entry name" value="Gal_Oxase/kelch_b-propeller"/>
</dbReference>
<organism evidence="2 3">
    <name type="scientific">Stentor coeruleus</name>
    <dbReference type="NCBI Taxonomy" id="5963"/>
    <lineage>
        <taxon>Eukaryota</taxon>
        <taxon>Sar</taxon>
        <taxon>Alveolata</taxon>
        <taxon>Ciliophora</taxon>
        <taxon>Postciliodesmatophora</taxon>
        <taxon>Heterotrichea</taxon>
        <taxon>Heterotrichida</taxon>
        <taxon>Stentoridae</taxon>
        <taxon>Stentor</taxon>
    </lineage>
</organism>
<dbReference type="SUPFAM" id="SSF50965">
    <property type="entry name" value="Galactose oxidase, central domain"/>
    <property type="match status" value="1"/>
</dbReference>
<feature type="coiled-coil region" evidence="1">
    <location>
        <begin position="136"/>
        <end position="170"/>
    </location>
</feature>
<evidence type="ECO:0000313" key="2">
    <source>
        <dbReference type="EMBL" id="OMJ85201.1"/>
    </source>
</evidence>
<keyword evidence="3" id="KW-1185">Reference proteome</keyword>
<gene>
    <name evidence="2" type="ORF">SteCoe_13514</name>
</gene>
<protein>
    <submittedName>
        <fullName evidence="2">Uncharacterized protein</fullName>
    </submittedName>
</protein>
<accession>A0A1R2C886</accession>
<keyword evidence="1" id="KW-0175">Coiled coil</keyword>
<sequence>MEKIFDNTNTAEPQIFMENCSEALLEINKILKQLSDSSNNELFIENEKFKMNKMIIANFKNILKGAHKYLVNSANFGDENLQNFSQSFELYENWVKNSHYIENQIKDIYSTIDDSYSKNSSKLQNQDIIKQMSSSISHIEKSIKEKEKSINDLEKTIAKKEIEVSKLESQVHIIPIKFLSYTHLPETIFNNHIIIYAPYNGKLRVIKISLIQQNKYIASVVNLSKDLQYDYGFCAFPNDSLFLIGGKVKPSFFWPGQEINEYSVLNMNGLIFKDNSIEYTLSDLGQGVFYNNHAYFFGMTSLQARKNLAIKINSTDFSLTNMCFIPEAINNSSTALVDREILISSPVTENIFLYNIDNDIYSIKGKIKTNDPKLIFSIRKKVFFISNGNIYRLKMKSGVFENLNLPVTCSSYKLASYPVNYGKYFFFALLDGAIYRFNYISLRIKKLSI</sequence>
<comment type="caution">
    <text evidence="2">The sequence shown here is derived from an EMBL/GenBank/DDBJ whole genome shotgun (WGS) entry which is preliminary data.</text>
</comment>